<name>A0A0K1PRS8_9BACT</name>
<dbReference type="InterPro" id="IPR036938">
    <property type="entry name" value="PAP2/HPO_sf"/>
</dbReference>
<dbReference type="Pfam" id="PF01569">
    <property type="entry name" value="PAP2"/>
    <property type="match status" value="1"/>
</dbReference>
<gene>
    <name evidence="4" type="ORF">AKJ09_02892</name>
</gene>
<feature type="region of interest" description="Disordered" evidence="1">
    <location>
        <begin position="27"/>
        <end position="67"/>
    </location>
</feature>
<dbReference type="EMBL" id="CP012333">
    <property type="protein sequence ID" value="AKU96228.1"/>
    <property type="molecule type" value="Genomic_DNA"/>
</dbReference>
<evidence type="ECO:0000259" key="3">
    <source>
        <dbReference type="SMART" id="SM00014"/>
    </source>
</evidence>
<protein>
    <submittedName>
        <fullName evidence="4">Phosphoesterase PA-phosphatase related protein</fullName>
    </submittedName>
</protein>
<accession>A0A0K1PRS8</accession>
<dbReference type="PANTHER" id="PTHR14969:SF13">
    <property type="entry name" value="AT30094P"/>
    <property type="match status" value="1"/>
</dbReference>
<sequence>MNRSAVSRYLGFSTAVGLALCAPAASADQDPEPAQEPVPAQAQAAQPTTTPAPAPTAAVVTDGQGMATPPPGVTTGAAFKVDPITDGALIAAAGGFSLLNELILSTGEIKPQRPGDPGVLLPIDRGAITQTFDSNANTYSNVGLYLALSYAVIDPVVTGFRDGEKAALVDFVLYAETLSLTLALTDIAKVAVRRPRPRAYSEQAKLDEQYGGSDKSPSISDTDASLSFFSGHAATVASVSATATYLAFIRSPKSFRPWLTLLVGAALTTGVSYERVRAGAHFPTDVIAGSLAGATVGILVPHLHRQNPKGASVWIGAAPVPSGGGLSLSGIF</sequence>
<evidence type="ECO:0000256" key="1">
    <source>
        <dbReference type="SAM" id="MobiDB-lite"/>
    </source>
</evidence>
<organism evidence="4 5">
    <name type="scientific">Labilithrix luteola</name>
    <dbReference type="NCBI Taxonomy" id="1391654"/>
    <lineage>
        <taxon>Bacteria</taxon>
        <taxon>Pseudomonadati</taxon>
        <taxon>Myxococcota</taxon>
        <taxon>Polyangia</taxon>
        <taxon>Polyangiales</taxon>
        <taxon>Labilitrichaceae</taxon>
        <taxon>Labilithrix</taxon>
    </lineage>
</organism>
<dbReference type="Gene3D" id="1.20.144.10">
    <property type="entry name" value="Phosphatidic acid phosphatase type 2/haloperoxidase"/>
    <property type="match status" value="1"/>
</dbReference>
<dbReference type="STRING" id="1391654.AKJ09_02892"/>
<dbReference type="CDD" id="cd01610">
    <property type="entry name" value="PAP2_like"/>
    <property type="match status" value="1"/>
</dbReference>
<dbReference type="PANTHER" id="PTHR14969">
    <property type="entry name" value="SPHINGOSINE-1-PHOSPHATE PHOSPHOHYDROLASE"/>
    <property type="match status" value="1"/>
</dbReference>
<evidence type="ECO:0000313" key="4">
    <source>
        <dbReference type="EMBL" id="AKU96228.1"/>
    </source>
</evidence>
<dbReference type="SUPFAM" id="SSF48317">
    <property type="entry name" value="Acid phosphatase/Vanadium-dependent haloperoxidase"/>
    <property type="match status" value="1"/>
</dbReference>
<dbReference type="InterPro" id="IPR000326">
    <property type="entry name" value="PAP2/HPO"/>
</dbReference>
<dbReference type="Proteomes" id="UP000064967">
    <property type="component" value="Chromosome"/>
</dbReference>
<proteinExistence type="predicted"/>
<keyword evidence="2" id="KW-0732">Signal</keyword>
<feature type="signal peptide" evidence="2">
    <location>
        <begin position="1"/>
        <end position="27"/>
    </location>
</feature>
<reference evidence="4 5" key="1">
    <citation type="submission" date="2015-08" db="EMBL/GenBank/DDBJ databases">
        <authorList>
            <person name="Babu N.S."/>
            <person name="Beckwith C.J."/>
            <person name="Beseler K.G."/>
            <person name="Brison A."/>
            <person name="Carone J.V."/>
            <person name="Caskin T.P."/>
            <person name="Diamond M."/>
            <person name="Durham M.E."/>
            <person name="Foxe J.M."/>
            <person name="Go M."/>
            <person name="Henderson B.A."/>
            <person name="Jones I.B."/>
            <person name="McGettigan J.A."/>
            <person name="Micheletti S.J."/>
            <person name="Nasrallah M.E."/>
            <person name="Ortiz D."/>
            <person name="Piller C.R."/>
            <person name="Privatt S.R."/>
            <person name="Schneider S.L."/>
            <person name="Sharp S."/>
            <person name="Smith T.C."/>
            <person name="Stanton J.D."/>
            <person name="Ullery H.E."/>
            <person name="Wilson R.J."/>
            <person name="Serrano M.G."/>
            <person name="Buck G."/>
            <person name="Lee V."/>
            <person name="Wang Y."/>
            <person name="Carvalho R."/>
            <person name="Voegtly L."/>
            <person name="Shi R."/>
            <person name="Duckworth R."/>
            <person name="Johnson A."/>
            <person name="Loviza R."/>
            <person name="Walstead R."/>
            <person name="Shah Z."/>
            <person name="Kiflezghi M."/>
            <person name="Wade K."/>
            <person name="Ball S.L."/>
            <person name="Bradley K.W."/>
            <person name="Asai D.J."/>
            <person name="Bowman C.A."/>
            <person name="Russell D.A."/>
            <person name="Pope W.H."/>
            <person name="Jacobs-Sera D."/>
            <person name="Hendrix R.W."/>
            <person name="Hatfull G.F."/>
        </authorList>
    </citation>
    <scope>NUCLEOTIDE SEQUENCE [LARGE SCALE GENOMIC DNA]</scope>
    <source>
        <strain evidence="4 5">DSM 27648</strain>
    </source>
</reference>
<dbReference type="KEGG" id="llu:AKJ09_02892"/>
<feature type="chain" id="PRO_5005465890" evidence="2">
    <location>
        <begin position="28"/>
        <end position="332"/>
    </location>
</feature>
<evidence type="ECO:0000313" key="5">
    <source>
        <dbReference type="Proteomes" id="UP000064967"/>
    </source>
</evidence>
<evidence type="ECO:0000256" key="2">
    <source>
        <dbReference type="SAM" id="SignalP"/>
    </source>
</evidence>
<dbReference type="RefSeq" id="WP_146647546.1">
    <property type="nucleotide sequence ID" value="NZ_CP012333.1"/>
</dbReference>
<feature type="compositionally biased region" description="Low complexity" evidence="1">
    <location>
        <begin position="35"/>
        <end position="62"/>
    </location>
</feature>
<feature type="domain" description="Phosphatidic acid phosphatase type 2/haloperoxidase" evidence="3">
    <location>
        <begin position="171"/>
        <end position="301"/>
    </location>
</feature>
<dbReference type="SMART" id="SM00014">
    <property type="entry name" value="acidPPc"/>
    <property type="match status" value="1"/>
</dbReference>
<dbReference type="AlphaFoldDB" id="A0A0K1PRS8"/>
<keyword evidence="5" id="KW-1185">Reference proteome</keyword>
<dbReference type="OrthoDB" id="9801622at2"/>